<evidence type="ECO:0000256" key="3">
    <source>
        <dbReference type="ARBA" id="ARBA00022723"/>
    </source>
</evidence>
<protein>
    <recommendedName>
        <fullName evidence="10">Cytochrome P450 monooxygenase</fullName>
    </recommendedName>
</protein>
<dbReference type="GO" id="GO:0005506">
    <property type="term" value="F:iron ion binding"/>
    <property type="evidence" value="ECO:0007669"/>
    <property type="project" value="InterPro"/>
</dbReference>
<dbReference type="GO" id="GO:0016705">
    <property type="term" value="F:oxidoreductase activity, acting on paired donors, with incorporation or reduction of molecular oxygen"/>
    <property type="evidence" value="ECO:0007669"/>
    <property type="project" value="InterPro"/>
</dbReference>
<proteinExistence type="inferred from homology"/>
<dbReference type="InterPro" id="IPR036396">
    <property type="entry name" value="Cyt_P450_sf"/>
</dbReference>
<dbReference type="PRINTS" id="PR00385">
    <property type="entry name" value="P450"/>
</dbReference>
<dbReference type="InterPro" id="IPR050121">
    <property type="entry name" value="Cytochrome_P450_monoxygenase"/>
</dbReference>
<dbReference type="PROSITE" id="PS00086">
    <property type="entry name" value="CYTOCHROME_P450"/>
    <property type="match status" value="1"/>
</dbReference>
<keyword evidence="9" id="KW-1185">Reference proteome</keyword>
<dbReference type="AlphaFoldDB" id="A0A9W8Z929"/>
<reference evidence="8" key="1">
    <citation type="submission" date="2022-10" db="EMBL/GenBank/DDBJ databases">
        <title>Tapping the CABI collections for fungal endophytes: first genome assemblies for Collariella, Neodidymelliopsis, Ascochyta clinopodiicola, Didymella pomorum, Didymosphaeria variabile, Neocosmospora piperis and Neocucurbitaria cava.</title>
        <authorList>
            <person name="Hill R."/>
        </authorList>
    </citation>
    <scope>NUCLEOTIDE SEQUENCE</scope>
    <source>
        <strain evidence="8">IMI 355091</strain>
    </source>
</reference>
<feature type="binding site" description="axial binding residue" evidence="5">
    <location>
        <position position="527"/>
    </location>
    <ligand>
        <name>heme</name>
        <dbReference type="ChEBI" id="CHEBI:30413"/>
    </ligand>
    <ligandPart>
        <name>Fe</name>
        <dbReference type="ChEBI" id="CHEBI:18248"/>
    </ligandPart>
</feature>
<gene>
    <name evidence="8" type="ORF">N0V91_008397</name>
</gene>
<dbReference type="GO" id="GO:0004497">
    <property type="term" value="F:monooxygenase activity"/>
    <property type="evidence" value="ECO:0007669"/>
    <property type="project" value="UniProtKB-KW"/>
</dbReference>
<evidence type="ECO:0008006" key="10">
    <source>
        <dbReference type="Google" id="ProtNLM"/>
    </source>
</evidence>
<dbReference type="InterPro" id="IPR017972">
    <property type="entry name" value="Cyt_P450_CS"/>
</dbReference>
<evidence type="ECO:0000256" key="2">
    <source>
        <dbReference type="ARBA" id="ARBA00010617"/>
    </source>
</evidence>
<keyword evidence="3 5" id="KW-0479">Metal-binding</keyword>
<evidence type="ECO:0000256" key="4">
    <source>
        <dbReference type="ARBA" id="ARBA00023004"/>
    </source>
</evidence>
<feature type="transmembrane region" description="Helical" evidence="7">
    <location>
        <begin position="12"/>
        <end position="31"/>
    </location>
</feature>
<dbReference type="Proteomes" id="UP001140510">
    <property type="component" value="Unassembled WGS sequence"/>
</dbReference>
<dbReference type="SUPFAM" id="SSF48264">
    <property type="entry name" value="Cytochrome P450"/>
    <property type="match status" value="1"/>
</dbReference>
<dbReference type="PRINTS" id="PR00463">
    <property type="entry name" value="EP450I"/>
</dbReference>
<evidence type="ECO:0000256" key="6">
    <source>
        <dbReference type="RuleBase" id="RU000461"/>
    </source>
</evidence>
<dbReference type="EMBL" id="JAPEVA010000083">
    <property type="protein sequence ID" value="KAJ4400766.1"/>
    <property type="molecule type" value="Genomic_DNA"/>
</dbReference>
<evidence type="ECO:0000256" key="1">
    <source>
        <dbReference type="ARBA" id="ARBA00001971"/>
    </source>
</evidence>
<keyword evidence="7" id="KW-0812">Transmembrane</keyword>
<evidence type="ECO:0000313" key="9">
    <source>
        <dbReference type="Proteomes" id="UP001140510"/>
    </source>
</evidence>
<evidence type="ECO:0000256" key="5">
    <source>
        <dbReference type="PIRSR" id="PIRSR602401-1"/>
    </source>
</evidence>
<dbReference type="PANTHER" id="PTHR24305:SF232">
    <property type="entry name" value="P450, PUTATIVE (EUROFUNG)-RELATED"/>
    <property type="match status" value="1"/>
</dbReference>
<dbReference type="PANTHER" id="PTHR24305">
    <property type="entry name" value="CYTOCHROME P450"/>
    <property type="match status" value="1"/>
</dbReference>
<accession>A0A9W8Z929</accession>
<comment type="cofactor">
    <cofactor evidence="1 5">
        <name>heme</name>
        <dbReference type="ChEBI" id="CHEBI:30413"/>
    </cofactor>
</comment>
<evidence type="ECO:0000313" key="8">
    <source>
        <dbReference type="EMBL" id="KAJ4400766.1"/>
    </source>
</evidence>
<keyword evidence="6" id="KW-0503">Monooxygenase</keyword>
<dbReference type="GO" id="GO:0020037">
    <property type="term" value="F:heme binding"/>
    <property type="evidence" value="ECO:0007669"/>
    <property type="project" value="InterPro"/>
</dbReference>
<keyword evidence="5 6" id="KW-0349">Heme</keyword>
<evidence type="ECO:0000256" key="7">
    <source>
        <dbReference type="SAM" id="Phobius"/>
    </source>
</evidence>
<keyword evidence="6" id="KW-0560">Oxidoreductase</keyword>
<dbReference type="InterPro" id="IPR002401">
    <property type="entry name" value="Cyt_P450_E_grp-I"/>
</dbReference>
<keyword evidence="7" id="KW-0472">Membrane</keyword>
<keyword evidence="4 5" id="KW-0408">Iron</keyword>
<keyword evidence="7" id="KW-1133">Transmembrane helix</keyword>
<comment type="similarity">
    <text evidence="2 6">Belongs to the cytochrome P450 family.</text>
</comment>
<dbReference type="Pfam" id="PF00067">
    <property type="entry name" value="p450"/>
    <property type="match status" value="2"/>
</dbReference>
<dbReference type="OrthoDB" id="1470350at2759"/>
<dbReference type="Gene3D" id="1.10.630.10">
    <property type="entry name" value="Cytochrome P450"/>
    <property type="match status" value="1"/>
</dbReference>
<name>A0A9W8Z929_9PLEO</name>
<sequence>MASLAQPQPPLLALVTGFLFLGAFLLYRWLLPKPIPGIPYNAKAIKSIFGDIPDLLEHLKHSEQVTDWMEGHNLRHNSPIAQVFLNLFQKPVVMINDFKESQDILMRRGKEFDKPDMISDLLYGIAREHHTTLKSNDERFKLQRKWLQDLMSPSFLHGVAGPHLHKTFMELMALWQVKMRLSGMEHSPFPIKPDLSHSALEAIWAALFGTGETATITQQQIDLLSPLNSQSVKTLQIGTLDLPEASRAPAFDAILRLTDTFEGVTKSPFPRIYGWFLPFRFSHLVKLKDDLIIGEIHKAERRLHDVNGEQGKVFNAIDHMLHREAQQAARDHRKPEFYSKPMIAEIFGLLIAGHDTTASTIMWTMKRLAGHPDVQSKLRDELRKSYTAALTEGRVPSAHEIVNTTIHYLDACIEEMVRCAQTAPVTSRTASKDTVVLGHVIPKGTRIIMMGRSAGILKPSHNIPDSLRSPTFHNAGGGKIGAWDESSPEDLLAFHPERWLKTEADGSRVFDATLGPHLGFGAGPRGCFGRKLAYLELRLAIVLVLWHFELQRVPEHLDSYEPIEQLTHNPLQCYVKLAPAPSRH</sequence>
<comment type="caution">
    <text evidence="8">The sequence shown here is derived from an EMBL/GenBank/DDBJ whole genome shotgun (WGS) entry which is preliminary data.</text>
</comment>
<organism evidence="8 9">
    <name type="scientific">Didymella pomorum</name>
    <dbReference type="NCBI Taxonomy" id="749634"/>
    <lineage>
        <taxon>Eukaryota</taxon>
        <taxon>Fungi</taxon>
        <taxon>Dikarya</taxon>
        <taxon>Ascomycota</taxon>
        <taxon>Pezizomycotina</taxon>
        <taxon>Dothideomycetes</taxon>
        <taxon>Pleosporomycetidae</taxon>
        <taxon>Pleosporales</taxon>
        <taxon>Pleosporineae</taxon>
        <taxon>Didymellaceae</taxon>
        <taxon>Didymella</taxon>
    </lineage>
</organism>
<dbReference type="InterPro" id="IPR001128">
    <property type="entry name" value="Cyt_P450"/>
</dbReference>